<name>A0A212T393_9BACT</name>
<evidence type="ECO:0008006" key="3">
    <source>
        <dbReference type="Google" id="ProtNLM"/>
    </source>
</evidence>
<keyword evidence="2" id="KW-1185">Reference proteome</keyword>
<evidence type="ECO:0000313" key="2">
    <source>
        <dbReference type="Proteomes" id="UP000198131"/>
    </source>
</evidence>
<dbReference type="RefSeq" id="WP_088841596.1">
    <property type="nucleotide sequence ID" value="NZ_FYEW01000001.1"/>
</dbReference>
<dbReference type="EMBL" id="FYEW01000001">
    <property type="protein sequence ID" value="SNC60320.1"/>
    <property type="molecule type" value="Genomic_DNA"/>
</dbReference>
<dbReference type="Proteomes" id="UP000198131">
    <property type="component" value="Unassembled WGS sequence"/>
</dbReference>
<evidence type="ECO:0000313" key="1">
    <source>
        <dbReference type="EMBL" id="SNC60320.1"/>
    </source>
</evidence>
<gene>
    <name evidence="1" type="ORF">SAMN06265337_0233</name>
</gene>
<sequence>MKNSLWLLLALLLATSGCNRKPKLIDPASKEAVKTQVNILRDTVQARWQEMVASDDAKLQNTQQLLTILETQPDANREQVNYIRRANTRLKILRYDQQNMAESARIDAYDVAQDSVLRMVYNMALPADKEPPTDIKTLTTQIQDANAEVVVFRIRYDQAATRFNNYLQVHGAELQQLGGQYSKLKPLPLFTLQN</sequence>
<reference evidence="2" key="1">
    <citation type="submission" date="2017-06" db="EMBL/GenBank/DDBJ databases">
        <authorList>
            <person name="Varghese N."/>
            <person name="Submissions S."/>
        </authorList>
    </citation>
    <scope>NUCLEOTIDE SEQUENCE [LARGE SCALE GENOMIC DNA]</scope>
    <source>
        <strain evidence="2">DSM 11116</strain>
    </source>
</reference>
<dbReference type="PROSITE" id="PS51257">
    <property type="entry name" value="PROKAR_LIPOPROTEIN"/>
    <property type="match status" value="1"/>
</dbReference>
<protein>
    <recommendedName>
        <fullName evidence="3">LemA protein</fullName>
    </recommendedName>
</protein>
<dbReference type="AlphaFoldDB" id="A0A212T393"/>
<dbReference type="OrthoDB" id="892730at2"/>
<proteinExistence type="predicted"/>
<accession>A0A212T393</accession>
<organism evidence="1 2">
    <name type="scientific">Hymenobacter gelipurpurascens</name>
    <dbReference type="NCBI Taxonomy" id="89968"/>
    <lineage>
        <taxon>Bacteria</taxon>
        <taxon>Pseudomonadati</taxon>
        <taxon>Bacteroidota</taxon>
        <taxon>Cytophagia</taxon>
        <taxon>Cytophagales</taxon>
        <taxon>Hymenobacteraceae</taxon>
        <taxon>Hymenobacter</taxon>
    </lineage>
</organism>